<feature type="transmembrane region" description="Helical" evidence="2">
    <location>
        <begin position="27"/>
        <end position="45"/>
    </location>
</feature>
<gene>
    <name evidence="3" type="primary">Femcoat</name>
</gene>
<accession>A8E6S1</accession>
<sequence>EQKPNKSFGLQAPTESQKTMLRFGQQLMLLAMACFALQMAHGWLLKLPKLEAKLEARRPRMRQCWIGSRARSRRSCSRSWISSICSPKRRRPSWRRRRTSGRNSSSGGRKKKKKKKKK</sequence>
<feature type="non-terminal residue" evidence="3">
    <location>
        <position position="118"/>
    </location>
</feature>
<evidence type="ECO:0000256" key="2">
    <source>
        <dbReference type="SAM" id="Phobius"/>
    </source>
</evidence>
<dbReference type="EMBL" id="BT030863">
    <property type="protein sequence ID" value="ABV82245.1"/>
    <property type="molecule type" value="mRNA"/>
</dbReference>
<keyword evidence="2" id="KW-1133">Transmembrane helix</keyword>
<feature type="region of interest" description="Disordered" evidence="1">
    <location>
        <begin position="87"/>
        <end position="118"/>
    </location>
</feature>
<feature type="compositionally biased region" description="Basic residues" evidence="1">
    <location>
        <begin position="87"/>
        <end position="100"/>
    </location>
</feature>
<dbReference type="AlphaFoldDB" id="A8E6S1"/>
<keyword evidence="2" id="KW-0472">Membrane</keyword>
<feature type="non-terminal residue" evidence="3">
    <location>
        <position position="1"/>
    </location>
</feature>
<name>A8E6S1_DROME</name>
<feature type="compositionally biased region" description="Basic residues" evidence="1">
    <location>
        <begin position="108"/>
        <end position="118"/>
    </location>
</feature>
<protein>
    <submittedName>
        <fullName evidence="3">IP19035p</fullName>
    </submittedName>
</protein>
<reference evidence="3" key="1">
    <citation type="submission" date="2007-10" db="EMBL/GenBank/DDBJ databases">
        <authorList>
            <person name="Stapleton M."/>
            <person name="Carlson J."/>
            <person name="Frise E."/>
            <person name="Kapadia B."/>
            <person name="Park S."/>
            <person name="Wan K."/>
            <person name="Yu C."/>
            <person name="Celniker S."/>
        </authorList>
    </citation>
    <scope>NUCLEOTIDE SEQUENCE</scope>
</reference>
<evidence type="ECO:0000313" key="3">
    <source>
        <dbReference type="EMBL" id="ABV82245.1"/>
    </source>
</evidence>
<evidence type="ECO:0000256" key="1">
    <source>
        <dbReference type="SAM" id="MobiDB-lite"/>
    </source>
</evidence>
<proteinExistence type="evidence at transcript level"/>
<organism evidence="3">
    <name type="scientific">Drosophila melanogaster</name>
    <name type="common">Fruit fly</name>
    <dbReference type="NCBI Taxonomy" id="7227"/>
    <lineage>
        <taxon>Eukaryota</taxon>
        <taxon>Metazoa</taxon>
        <taxon>Ecdysozoa</taxon>
        <taxon>Arthropoda</taxon>
        <taxon>Hexapoda</taxon>
        <taxon>Insecta</taxon>
        <taxon>Pterygota</taxon>
        <taxon>Neoptera</taxon>
        <taxon>Endopterygota</taxon>
        <taxon>Diptera</taxon>
        <taxon>Brachycera</taxon>
        <taxon>Muscomorpha</taxon>
        <taxon>Ephydroidea</taxon>
        <taxon>Drosophilidae</taxon>
        <taxon>Drosophila</taxon>
        <taxon>Sophophora</taxon>
    </lineage>
</organism>
<dbReference type="OrthoDB" id="7870288at2759"/>
<keyword evidence="2" id="KW-0812">Transmembrane</keyword>